<dbReference type="InterPro" id="IPR001525">
    <property type="entry name" value="C5_MeTfrase"/>
</dbReference>
<dbReference type="Gene3D" id="3.40.50.150">
    <property type="entry name" value="Vaccinia Virus protein VP39"/>
    <property type="match status" value="1"/>
</dbReference>
<dbReference type="SUPFAM" id="SSF53335">
    <property type="entry name" value="S-adenosyl-L-methionine-dependent methyltransferases"/>
    <property type="match status" value="1"/>
</dbReference>
<keyword evidence="3" id="KW-0680">Restriction system</keyword>
<evidence type="ECO:0000313" key="6">
    <source>
        <dbReference type="Proteomes" id="UP001165986"/>
    </source>
</evidence>
<proteinExistence type="inferred from homology"/>
<keyword evidence="4" id="KW-0949">S-adenosyl-L-methionine</keyword>
<accession>A0AA40VUX0</accession>
<feature type="active site" evidence="4">
    <location>
        <position position="76"/>
    </location>
</feature>
<reference evidence="5" key="1">
    <citation type="submission" date="2019-07" db="EMBL/GenBank/DDBJ databases">
        <title>Toxilogical consequences of a new and cryptic species of cyanobacteria (Komarekiella delphini-convector) recovered from the epidermis of a bottlenose dolphin and 1500 ft. in the air.</title>
        <authorList>
            <person name="Brown A.O."/>
            <person name="Dvorak P."/>
            <person name="Villanueva C.D."/>
            <person name="Foss A.J."/>
            <person name="Garvey A.D."/>
            <person name="Gibson Q.A."/>
            <person name="Johansen J.R."/>
            <person name="Casamatta D.A."/>
        </authorList>
    </citation>
    <scope>NUCLEOTIDE SEQUENCE</scope>
    <source>
        <strain evidence="5">SJRDD-AB1</strain>
    </source>
</reference>
<protein>
    <submittedName>
        <fullName evidence="5">DNA cytosine methyltransferase</fullName>
    </submittedName>
</protein>
<keyword evidence="2 4" id="KW-0808">Transferase</keyword>
<evidence type="ECO:0000256" key="3">
    <source>
        <dbReference type="ARBA" id="ARBA00022747"/>
    </source>
</evidence>
<dbReference type="GO" id="GO:0008168">
    <property type="term" value="F:methyltransferase activity"/>
    <property type="evidence" value="ECO:0007669"/>
    <property type="project" value="UniProtKB-KW"/>
</dbReference>
<gene>
    <name evidence="5" type="ORF">FNW02_33375</name>
</gene>
<keyword evidence="1 4" id="KW-0489">Methyltransferase</keyword>
<organism evidence="5 6">
    <name type="scientific">Komarekiella delphini-convector SJRDD-AB1</name>
    <dbReference type="NCBI Taxonomy" id="2593771"/>
    <lineage>
        <taxon>Bacteria</taxon>
        <taxon>Bacillati</taxon>
        <taxon>Cyanobacteriota</taxon>
        <taxon>Cyanophyceae</taxon>
        <taxon>Nostocales</taxon>
        <taxon>Nostocaceae</taxon>
        <taxon>Komarekiella</taxon>
        <taxon>Komarekiella delphini-convector</taxon>
    </lineage>
</organism>
<name>A0AA40VUX0_9NOST</name>
<dbReference type="AlphaFoldDB" id="A0AA40VUX0"/>
<comment type="caution">
    <text evidence="5">The sequence shown here is derived from an EMBL/GenBank/DDBJ whole genome shotgun (WGS) entry which is preliminary data.</text>
</comment>
<dbReference type="Pfam" id="PF00145">
    <property type="entry name" value="DNA_methylase"/>
    <property type="match status" value="1"/>
</dbReference>
<dbReference type="EMBL" id="VJXY01000070">
    <property type="protein sequence ID" value="MBD6620537.1"/>
    <property type="molecule type" value="Genomic_DNA"/>
</dbReference>
<dbReference type="PRINTS" id="PR00105">
    <property type="entry name" value="C5METTRFRASE"/>
</dbReference>
<evidence type="ECO:0000256" key="1">
    <source>
        <dbReference type="ARBA" id="ARBA00022603"/>
    </source>
</evidence>
<evidence type="ECO:0000256" key="4">
    <source>
        <dbReference type="PROSITE-ProRule" id="PRU01016"/>
    </source>
</evidence>
<dbReference type="GO" id="GO:0009307">
    <property type="term" value="P:DNA restriction-modification system"/>
    <property type="evidence" value="ECO:0007669"/>
    <property type="project" value="UniProtKB-KW"/>
</dbReference>
<evidence type="ECO:0000313" key="5">
    <source>
        <dbReference type="EMBL" id="MBD6620537.1"/>
    </source>
</evidence>
<evidence type="ECO:0000256" key="2">
    <source>
        <dbReference type="ARBA" id="ARBA00022679"/>
    </source>
</evidence>
<sequence>MQLKHVSFFAGIAGFELGIEAAGVSDIIKTELFIENNPDAQAVLRYRYPNISIHSDIRDYYPQPGEFSLYTIGFPCTGTSGAGNGTGLSHPESALWFESLRCIADGRPSFAIIENPEGLIYRGLRAILGGLRVVGYHWDDPQLISAAEVGSPQQRNRLFVVAYTNNILQRLNGMQTSWGNQIGAEIKAIYNQGRQVKPSRTRVDDGVPHWLGGKSIDGWWRDNLSAAPVYPGIRHHLNKRRDCNDLYARSVCPLQAAIAIKRVCYLANFASCA</sequence>
<dbReference type="PROSITE" id="PS51679">
    <property type="entry name" value="SAM_MT_C5"/>
    <property type="match status" value="1"/>
</dbReference>
<dbReference type="Proteomes" id="UP001165986">
    <property type="component" value="Unassembled WGS sequence"/>
</dbReference>
<dbReference type="GO" id="GO:0032259">
    <property type="term" value="P:methylation"/>
    <property type="evidence" value="ECO:0007669"/>
    <property type="project" value="UniProtKB-KW"/>
</dbReference>
<dbReference type="InterPro" id="IPR029063">
    <property type="entry name" value="SAM-dependent_MTases_sf"/>
</dbReference>
<keyword evidence="6" id="KW-1185">Reference proteome</keyword>
<dbReference type="RefSeq" id="WP_191761848.1">
    <property type="nucleotide sequence ID" value="NZ_VJXY01000070.1"/>
</dbReference>
<comment type="similarity">
    <text evidence="4">Belongs to the class I-like SAM-binding methyltransferase superfamily. C5-methyltransferase family.</text>
</comment>